<keyword evidence="4" id="KW-0902">Two-component regulatory system</keyword>
<evidence type="ECO:0000313" key="17">
    <source>
        <dbReference type="Proteomes" id="UP000235963"/>
    </source>
</evidence>
<organism evidence="16 17">
    <name type="scientific">Streptococcus penaeicida</name>
    <dbReference type="NCBI Taxonomy" id="1765960"/>
    <lineage>
        <taxon>Bacteria</taxon>
        <taxon>Bacillati</taxon>
        <taxon>Bacillota</taxon>
        <taxon>Bacilli</taxon>
        <taxon>Lactobacillales</taxon>
        <taxon>Streptococcaceae</taxon>
        <taxon>Streptococcus</taxon>
    </lineage>
</organism>
<gene>
    <name evidence="16" type="ORF">AT575_08215</name>
</gene>
<evidence type="ECO:0000259" key="15">
    <source>
        <dbReference type="PROSITE" id="PS51755"/>
    </source>
</evidence>
<keyword evidence="8" id="KW-0010">Activator</keyword>
<dbReference type="InterPro" id="IPR001867">
    <property type="entry name" value="OmpR/PhoB-type_DNA-bd"/>
</dbReference>
<dbReference type="GO" id="GO:0000976">
    <property type="term" value="F:transcription cis-regulatory region binding"/>
    <property type="evidence" value="ECO:0007669"/>
    <property type="project" value="TreeGrafter"/>
</dbReference>
<evidence type="ECO:0000256" key="4">
    <source>
        <dbReference type="ARBA" id="ARBA00023012"/>
    </source>
</evidence>
<dbReference type="Gene3D" id="1.10.10.10">
    <property type="entry name" value="Winged helix-like DNA-binding domain superfamily/Winged helix DNA-binding domain"/>
    <property type="match status" value="1"/>
</dbReference>
<comment type="subcellular location">
    <subcellularLocation>
        <location evidence="1">Cytoplasm</location>
    </subcellularLocation>
</comment>
<evidence type="ECO:0000256" key="5">
    <source>
        <dbReference type="ARBA" id="ARBA00023015"/>
    </source>
</evidence>
<comment type="function">
    <text evidence="10">Member of the two-component regulatory system HssS/HssR involved in intracellular heme homeostasis and tempering of staphylococcal virulence. Phosphorylated HssR binds to a direct repeat sequence within hrtAB promoter and activates the expression of hrtAB, an efflux pump, in response to extracellular heme, hemin, hemoglobin or blood.</text>
</comment>
<dbReference type="GO" id="GO:0006355">
    <property type="term" value="P:regulation of DNA-templated transcription"/>
    <property type="evidence" value="ECO:0007669"/>
    <property type="project" value="InterPro"/>
</dbReference>
<dbReference type="OrthoDB" id="9790442at2"/>
<dbReference type="SMART" id="SM00448">
    <property type="entry name" value="REC"/>
    <property type="match status" value="1"/>
</dbReference>
<dbReference type="Pfam" id="PF00486">
    <property type="entry name" value="Trans_reg_C"/>
    <property type="match status" value="1"/>
</dbReference>
<feature type="domain" description="OmpR/PhoB-type" evidence="15">
    <location>
        <begin position="125"/>
        <end position="224"/>
    </location>
</feature>
<feature type="DNA-binding region" description="OmpR/PhoB-type" evidence="13">
    <location>
        <begin position="125"/>
        <end position="224"/>
    </location>
</feature>
<evidence type="ECO:0000259" key="14">
    <source>
        <dbReference type="PROSITE" id="PS50110"/>
    </source>
</evidence>
<keyword evidence="5" id="KW-0805">Transcription regulation</keyword>
<evidence type="ECO:0000256" key="1">
    <source>
        <dbReference type="ARBA" id="ARBA00004496"/>
    </source>
</evidence>
<evidence type="ECO:0000313" key="16">
    <source>
        <dbReference type="EMBL" id="PND47243.1"/>
    </source>
</evidence>
<sequence>MFTILVAEDDASLNKIISTKLQQNHFTVFSVFNGQEALDLMEKQQVDLIITDIMMPVMDGYELLESLRQVGDKRPVLMITAKSQLDSLEEAFKLGVDDYLVKPIRLPELLLRVQALLRRAGLEAEQELHLGQTKLDYAQLSMNNLRDQSTIHLPPKEFYLLFKLLSRPEKIFTRLDLLDDIWGMEDDKDERLVDTCVKRLRQKCKGNPDFEIVSVRGLGYKGRVVDDKI</sequence>
<keyword evidence="2" id="KW-0963">Cytoplasm</keyword>
<dbReference type="RefSeq" id="WP_102777944.1">
    <property type="nucleotide sequence ID" value="NZ_CBCSGP010000004.1"/>
</dbReference>
<dbReference type="InterPro" id="IPR039420">
    <property type="entry name" value="WalR-like"/>
</dbReference>
<name>A0A2N8LAQ5_9STRE</name>
<evidence type="ECO:0000256" key="13">
    <source>
        <dbReference type="PROSITE-ProRule" id="PRU01091"/>
    </source>
</evidence>
<dbReference type="GO" id="GO:0000156">
    <property type="term" value="F:phosphorelay response regulator activity"/>
    <property type="evidence" value="ECO:0007669"/>
    <property type="project" value="TreeGrafter"/>
</dbReference>
<feature type="modified residue" description="4-aspartylphosphate" evidence="12">
    <location>
        <position position="52"/>
    </location>
</feature>
<keyword evidence="7 13" id="KW-0238">DNA-binding</keyword>
<keyword evidence="3 12" id="KW-0597">Phosphoprotein</keyword>
<keyword evidence="17" id="KW-1185">Reference proteome</keyword>
<evidence type="ECO:0000256" key="10">
    <source>
        <dbReference type="ARBA" id="ARBA00037471"/>
    </source>
</evidence>
<evidence type="ECO:0000256" key="12">
    <source>
        <dbReference type="PROSITE-ProRule" id="PRU00169"/>
    </source>
</evidence>
<dbReference type="CDD" id="cd00383">
    <property type="entry name" value="trans_reg_C"/>
    <property type="match status" value="1"/>
</dbReference>
<dbReference type="InterPro" id="IPR016032">
    <property type="entry name" value="Sig_transdc_resp-reg_C-effctor"/>
</dbReference>
<dbReference type="SUPFAM" id="SSF46894">
    <property type="entry name" value="C-terminal effector domain of the bipartite response regulators"/>
    <property type="match status" value="1"/>
</dbReference>
<evidence type="ECO:0000256" key="2">
    <source>
        <dbReference type="ARBA" id="ARBA00022490"/>
    </source>
</evidence>
<protein>
    <recommendedName>
        <fullName evidence="11">Heme response regulator HssR</fullName>
    </recommendedName>
</protein>
<dbReference type="PANTHER" id="PTHR48111:SF49">
    <property type="entry name" value="HEME RESPONSE REGULATOR HSSR"/>
    <property type="match status" value="1"/>
</dbReference>
<feature type="domain" description="Response regulatory" evidence="14">
    <location>
        <begin position="3"/>
        <end position="117"/>
    </location>
</feature>
<reference evidence="16 17" key="1">
    <citation type="submission" date="2015-12" db="EMBL/GenBank/DDBJ databases">
        <title>Streptococcus penaeicida sp. nov.</title>
        <authorList>
            <person name="Gomez-Gil B."/>
            <person name="Morales-Covarrubias M."/>
        </authorList>
    </citation>
    <scope>NUCLEOTIDE SEQUENCE [LARGE SCALE GENOMIC DNA]</scope>
    <source>
        <strain evidence="16 17">CAIM 1838</strain>
    </source>
</reference>
<dbReference type="PROSITE" id="PS51755">
    <property type="entry name" value="OMPR_PHOB"/>
    <property type="match status" value="1"/>
</dbReference>
<keyword evidence="9" id="KW-0804">Transcription</keyword>
<proteinExistence type="predicted"/>
<dbReference type="PANTHER" id="PTHR48111">
    <property type="entry name" value="REGULATOR OF RPOS"/>
    <property type="match status" value="1"/>
</dbReference>
<dbReference type="Proteomes" id="UP000235963">
    <property type="component" value="Unassembled WGS sequence"/>
</dbReference>
<dbReference type="InterPro" id="IPR001789">
    <property type="entry name" value="Sig_transdc_resp-reg_receiver"/>
</dbReference>
<dbReference type="SUPFAM" id="SSF52172">
    <property type="entry name" value="CheY-like"/>
    <property type="match status" value="1"/>
</dbReference>
<keyword evidence="6" id="KW-0843">Virulence</keyword>
<comment type="caution">
    <text evidence="16">The sequence shown here is derived from an EMBL/GenBank/DDBJ whole genome shotgun (WGS) entry which is preliminary data.</text>
</comment>
<evidence type="ECO:0000256" key="9">
    <source>
        <dbReference type="ARBA" id="ARBA00023163"/>
    </source>
</evidence>
<dbReference type="AlphaFoldDB" id="A0A2N8LAQ5"/>
<dbReference type="GO" id="GO:0005829">
    <property type="term" value="C:cytosol"/>
    <property type="evidence" value="ECO:0007669"/>
    <property type="project" value="TreeGrafter"/>
</dbReference>
<dbReference type="InterPro" id="IPR036388">
    <property type="entry name" value="WH-like_DNA-bd_sf"/>
</dbReference>
<dbReference type="PROSITE" id="PS50110">
    <property type="entry name" value="RESPONSE_REGULATORY"/>
    <property type="match status" value="1"/>
</dbReference>
<dbReference type="InterPro" id="IPR011006">
    <property type="entry name" value="CheY-like_superfamily"/>
</dbReference>
<evidence type="ECO:0000256" key="6">
    <source>
        <dbReference type="ARBA" id="ARBA00023026"/>
    </source>
</evidence>
<evidence type="ECO:0000256" key="8">
    <source>
        <dbReference type="ARBA" id="ARBA00023159"/>
    </source>
</evidence>
<accession>A0A2N8LAQ5</accession>
<dbReference type="EMBL" id="LOCM01000030">
    <property type="protein sequence ID" value="PND47243.1"/>
    <property type="molecule type" value="Genomic_DNA"/>
</dbReference>
<dbReference type="Gene3D" id="3.40.50.2300">
    <property type="match status" value="1"/>
</dbReference>
<dbReference type="Pfam" id="PF00072">
    <property type="entry name" value="Response_reg"/>
    <property type="match status" value="1"/>
</dbReference>
<dbReference type="SMART" id="SM00862">
    <property type="entry name" value="Trans_reg_C"/>
    <property type="match status" value="1"/>
</dbReference>
<evidence type="ECO:0000256" key="3">
    <source>
        <dbReference type="ARBA" id="ARBA00022553"/>
    </source>
</evidence>
<dbReference type="GO" id="GO:0032993">
    <property type="term" value="C:protein-DNA complex"/>
    <property type="evidence" value="ECO:0007669"/>
    <property type="project" value="TreeGrafter"/>
</dbReference>
<evidence type="ECO:0000256" key="11">
    <source>
        <dbReference type="ARBA" id="ARBA00039976"/>
    </source>
</evidence>
<evidence type="ECO:0000256" key="7">
    <source>
        <dbReference type="ARBA" id="ARBA00023125"/>
    </source>
</evidence>